<proteinExistence type="inferred from homology"/>
<dbReference type="EMBL" id="VDFR01000048">
    <property type="protein sequence ID" value="TNC47046.1"/>
    <property type="molecule type" value="Genomic_DNA"/>
</dbReference>
<dbReference type="GO" id="GO:0006352">
    <property type="term" value="P:DNA-templated transcription initiation"/>
    <property type="evidence" value="ECO:0007669"/>
    <property type="project" value="InterPro"/>
</dbReference>
<dbReference type="GO" id="GO:0016987">
    <property type="term" value="F:sigma factor activity"/>
    <property type="evidence" value="ECO:0007669"/>
    <property type="project" value="UniProtKB-KW"/>
</dbReference>
<sequence length="200" mass="22278">MSSRVEHRVDPYPDHEVWAQLRSGSEHAFSELFTRYGDAVYNFAFRRVACWATAEDVTQATFVALWRRVCAGRVDELSGDSARGVLLAMASQECANAVRGRRRLAALRRKVPVDEIDRDHADGVAADIDSERRMREIRAVVALLPAGQRAVVELVWWSGCSMQEAAEALSIPIGTVKSRLSRARARLGEHSMTVGREELA</sequence>
<evidence type="ECO:0000313" key="8">
    <source>
        <dbReference type="EMBL" id="TNC47260.1"/>
    </source>
</evidence>
<evidence type="ECO:0000259" key="5">
    <source>
        <dbReference type="Pfam" id="PF04542"/>
    </source>
</evidence>
<feature type="domain" description="RNA polymerase sigma factor 70 region 4 type 2" evidence="6">
    <location>
        <begin position="135"/>
        <end position="187"/>
    </location>
</feature>
<dbReference type="Pfam" id="PF08281">
    <property type="entry name" value="Sigma70_r4_2"/>
    <property type="match status" value="1"/>
</dbReference>
<dbReference type="Gene3D" id="1.10.10.10">
    <property type="entry name" value="Winged helix-like DNA-binding domain superfamily/Winged helix DNA-binding domain"/>
    <property type="match status" value="1"/>
</dbReference>
<dbReference type="GO" id="GO:0003677">
    <property type="term" value="F:DNA binding"/>
    <property type="evidence" value="ECO:0007669"/>
    <property type="project" value="InterPro"/>
</dbReference>
<protein>
    <submittedName>
        <fullName evidence="8">Sigma-70 family RNA polymerase sigma factor</fullName>
    </submittedName>
</protein>
<organism evidence="8 9">
    <name type="scientific">Mumia zhuanghuii</name>
    <dbReference type="NCBI Taxonomy" id="2585211"/>
    <lineage>
        <taxon>Bacteria</taxon>
        <taxon>Bacillati</taxon>
        <taxon>Actinomycetota</taxon>
        <taxon>Actinomycetes</taxon>
        <taxon>Propionibacteriales</taxon>
        <taxon>Nocardioidaceae</taxon>
        <taxon>Mumia</taxon>
    </lineage>
</organism>
<evidence type="ECO:0000259" key="6">
    <source>
        <dbReference type="Pfam" id="PF08281"/>
    </source>
</evidence>
<dbReference type="InterPro" id="IPR013324">
    <property type="entry name" value="RNA_pol_sigma_r3/r4-like"/>
</dbReference>
<dbReference type="RefSeq" id="WP_139086774.1">
    <property type="nucleotide sequence ID" value="NZ_VDFR01000047.1"/>
</dbReference>
<dbReference type="OrthoDB" id="3692620at2"/>
<reference evidence="8 9" key="1">
    <citation type="submission" date="2019-05" db="EMBL/GenBank/DDBJ databases">
        <title>Mumia sp. nov., isolated from the intestinal contents of plateau pika (Ochotona curzoniae) in the Qinghai-Tibet plateau of China.</title>
        <authorList>
            <person name="Tian Z."/>
        </authorList>
    </citation>
    <scope>NUCLEOTIDE SEQUENCE [LARGE SCALE GENOMIC DNA]</scope>
    <source>
        <strain evidence="9">527</strain>
        <strain evidence="8">Z527</strain>
    </source>
</reference>
<dbReference type="SUPFAM" id="SSF88946">
    <property type="entry name" value="Sigma2 domain of RNA polymerase sigma factors"/>
    <property type="match status" value="1"/>
</dbReference>
<dbReference type="AlphaFoldDB" id="A0A5C4MRN5"/>
<dbReference type="PANTHER" id="PTHR43133:SF25">
    <property type="entry name" value="RNA POLYMERASE SIGMA FACTOR RFAY-RELATED"/>
    <property type="match status" value="1"/>
</dbReference>
<dbReference type="NCBIfam" id="TIGR02937">
    <property type="entry name" value="sigma70-ECF"/>
    <property type="match status" value="1"/>
</dbReference>
<keyword evidence="3" id="KW-0731">Sigma factor</keyword>
<keyword evidence="2" id="KW-0805">Transcription regulation</keyword>
<evidence type="ECO:0000313" key="9">
    <source>
        <dbReference type="Proteomes" id="UP000306740"/>
    </source>
</evidence>
<evidence type="ECO:0000256" key="3">
    <source>
        <dbReference type="ARBA" id="ARBA00023082"/>
    </source>
</evidence>
<evidence type="ECO:0000256" key="2">
    <source>
        <dbReference type="ARBA" id="ARBA00023015"/>
    </source>
</evidence>
<dbReference type="InterPro" id="IPR014284">
    <property type="entry name" value="RNA_pol_sigma-70_dom"/>
</dbReference>
<evidence type="ECO:0000313" key="7">
    <source>
        <dbReference type="EMBL" id="TNC47046.1"/>
    </source>
</evidence>
<dbReference type="InterPro" id="IPR013249">
    <property type="entry name" value="RNA_pol_sigma70_r4_t2"/>
</dbReference>
<comment type="similarity">
    <text evidence="1">Belongs to the sigma-70 factor family. ECF subfamily.</text>
</comment>
<feature type="domain" description="RNA polymerase sigma-70 region 2" evidence="5">
    <location>
        <begin position="32"/>
        <end position="103"/>
    </location>
</feature>
<gene>
    <name evidence="8" type="ORF">FHE65_10255</name>
    <name evidence="7" type="ORF">FHE65_10495</name>
</gene>
<evidence type="ECO:0000256" key="1">
    <source>
        <dbReference type="ARBA" id="ARBA00010641"/>
    </source>
</evidence>
<dbReference type="PANTHER" id="PTHR43133">
    <property type="entry name" value="RNA POLYMERASE ECF-TYPE SIGMA FACTO"/>
    <property type="match status" value="1"/>
</dbReference>
<dbReference type="Proteomes" id="UP000306740">
    <property type="component" value="Unassembled WGS sequence"/>
</dbReference>
<dbReference type="InterPro" id="IPR007627">
    <property type="entry name" value="RNA_pol_sigma70_r2"/>
</dbReference>
<keyword evidence="4" id="KW-0804">Transcription</keyword>
<dbReference type="CDD" id="cd06171">
    <property type="entry name" value="Sigma70_r4"/>
    <property type="match status" value="1"/>
</dbReference>
<dbReference type="InterPro" id="IPR039425">
    <property type="entry name" value="RNA_pol_sigma-70-like"/>
</dbReference>
<dbReference type="InterPro" id="IPR036388">
    <property type="entry name" value="WH-like_DNA-bd_sf"/>
</dbReference>
<comment type="caution">
    <text evidence="8">The sequence shown here is derived from an EMBL/GenBank/DDBJ whole genome shotgun (WGS) entry which is preliminary data.</text>
</comment>
<dbReference type="InterPro" id="IPR013325">
    <property type="entry name" value="RNA_pol_sigma_r2"/>
</dbReference>
<dbReference type="Gene3D" id="1.10.1740.10">
    <property type="match status" value="1"/>
</dbReference>
<dbReference type="EMBL" id="VDFR01000047">
    <property type="protein sequence ID" value="TNC47260.1"/>
    <property type="molecule type" value="Genomic_DNA"/>
</dbReference>
<dbReference type="SUPFAM" id="SSF88659">
    <property type="entry name" value="Sigma3 and sigma4 domains of RNA polymerase sigma factors"/>
    <property type="match status" value="1"/>
</dbReference>
<accession>A0A5C4MRN5</accession>
<name>A0A5C4MRN5_9ACTN</name>
<dbReference type="Pfam" id="PF04542">
    <property type="entry name" value="Sigma70_r2"/>
    <property type="match status" value="1"/>
</dbReference>
<evidence type="ECO:0000256" key="4">
    <source>
        <dbReference type="ARBA" id="ARBA00023163"/>
    </source>
</evidence>